<keyword evidence="2" id="KW-1185">Reference proteome</keyword>
<accession>A0ABQ1FZB1</accession>
<protein>
    <submittedName>
        <fullName evidence="1">Uncharacterized protein</fullName>
    </submittedName>
</protein>
<comment type="caution">
    <text evidence="1">The sequence shown here is derived from an EMBL/GenBank/DDBJ whole genome shotgun (WGS) entry which is preliminary data.</text>
</comment>
<evidence type="ECO:0000313" key="1">
    <source>
        <dbReference type="EMBL" id="GGA33540.1"/>
    </source>
</evidence>
<evidence type="ECO:0000313" key="2">
    <source>
        <dbReference type="Proteomes" id="UP000620046"/>
    </source>
</evidence>
<gene>
    <name evidence="1" type="ORF">GCM10010981_23070</name>
</gene>
<name>A0ABQ1FZB1_9GAMM</name>
<reference evidence="2" key="1">
    <citation type="journal article" date="2019" name="Int. J. Syst. Evol. Microbiol.">
        <title>The Global Catalogue of Microorganisms (GCM) 10K type strain sequencing project: providing services to taxonomists for standard genome sequencing and annotation.</title>
        <authorList>
            <consortium name="The Broad Institute Genomics Platform"/>
            <consortium name="The Broad Institute Genome Sequencing Center for Infectious Disease"/>
            <person name="Wu L."/>
            <person name="Ma J."/>
        </authorList>
    </citation>
    <scope>NUCLEOTIDE SEQUENCE [LARGE SCALE GENOMIC DNA]</scope>
    <source>
        <strain evidence="2">CGMCC 1.15439</strain>
    </source>
</reference>
<dbReference type="Proteomes" id="UP000620046">
    <property type="component" value="Unassembled WGS sequence"/>
</dbReference>
<sequence length="49" mass="5224">MTGAYSNSASYAANGFYPLSLRGEGWGERPPSRENHLSLTVIPAKAGIQ</sequence>
<proteinExistence type="predicted"/>
<organism evidence="1 2">
    <name type="scientific">Dyella nitratireducens</name>
    <dbReference type="NCBI Taxonomy" id="1849580"/>
    <lineage>
        <taxon>Bacteria</taxon>
        <taxon>Pseudomonadati</taxon>
        <taxon>Pseudomonadota</taxon>
        <taxon>Gammaproteobacteria</taxon>
        <taxon>Lysobacterales</taxon>
        <taxon>Rhodanobacteraceae</taxon>
        <taxon>Dyella</taxon>
    </lineage>
</organism>
<dbReference type="EMBL" id="BMJA01000002">
    <property type="protein sequence ID" value="GGA33540.1"/>
    <property type="molecule type" value="Genomic_DNA"/>
</dbReference>